<dbReference type="OrthoDB" id="8983419at2759"/>
<evidence type="ECO:0000313" key="2">
    <source>
        <dbReference type="Proteomes" id="UP000824219"/>
    </source>
</evidence>
<organism evidence="1 2">
    <name type="scientific">Hemibagrus wyckioides</name>
    <dbReference type="NCBI Taxonomy" id="337641"/>
    <lineage>
        <taxon>Eukaryota</taxon>
        <taxon>Metazoa</taxon>
        <taxon>Chordata</taxon>
        <taxon>Craniata</taxon>
        <taxon>Vertebrata</taxon>
        <taxon>Euteleostomi</taxon>
        <taxon>Actinopterygii</taxon>
        <taxon>Neopterygii</taxon>
        <taxon>Teleostei</taxon>
        <taxon>Ostariophysi</taxon>
        <taxon>Siluriformes</taxon>
        <taxon>Bagridae</taxon>
        <taxon>Hemibagrus</taxon>
    </lineage>
</organism>
<name>A0A9D3N5T0_9TELE</name>
<evidence type="ECO:0000313" key="1">
    <source>
        <dbReference type="EMBL" id="KAG7316165.1"/>
    </source>
</evidence>
<proteinExistence type="predicted"/>
<comment type="caution">
    <text evidence="1">The sequence shown here is derived from an EMBL/GenBank/DDBJ whole genome shotgun (WGS) entry which is preliminary data.</text>
</comment>
<sequence>MEPTAADTIQQLVSALQEITASQPTAAADSTASQPAVAADSTVAACPPPNPEVACSADPMATPSLYSGLAEDCSGFLLQCPDVVKFMRK</sequence>
<accession>A0A9D3N5T0</accession>
<dbReference type="Proteomes" id="UP000824219">
    <property type="component" value="Linkage Group LG26"/>
</dbReference>
<keyword evidence="2" id="KW-1185">Reference proteome</keyword>
<reference evidence="1 2" key="1">
    <citation type="submission" date="2021-06" db="EMBL/GenBank/DDBJ databases">
        <title>Chromosome-level genome assembly of the red-tail catfish (Hemibagrus wyckioides).</title>
        <authorList>
            <person name="Shao F."/>
        </authorList>
    </citation>
    <scope>NUCLEOTIDE SEQUENCE [LARGE SCALE GENOMIC DNA]</scope>
    <source>
        <strain evidence="1">EC202008001</strain>
        <tissue evidence="1">Blood</tissue>
    </source>
</reference>
<dbReference type="AlphaFoldDB" id="A0A9D3N5T0"/>
<dbReference type="EMBL" id="JAHKSW010000026">
    <property type="protein sequence ID" value="KAG7316165.1"/>
    <property type="molecule type" value="Genomic_DNA"/>
</dbReference>
<gene>
    <name evidence="1" type="ORF">KOW79_021031</name>
</gene>
<protein>
    <submittedName>
        <fullName evidence="1">Uncharacterized protein</fullName>
    </submittedName>
</protein>